<evidence type="ECO:0000313" key="1">
    <source>
        <dbReference type="EMBL" id="MED6139706.1"/>
    </source>
</evidence>
<evidence type="ECO:0000313" key="2">
    <source>
        <dbReference type="Proteomes" id="UP001341840"/>
    </source>
</evidence>
<sequence>RPKWRDIVQSAIEAFLEIPDANTPSLFKQRQDKPMRRSSFPSFSLGIDDEKVIEKEKKWKRKYEKRRR</sequence>
<proteinExistence type="predicted"/>
<feature type="non-terminal residue" evidence="1">
    <location>
        <position position="1"/>
    </location>
</feature>
<gene>
    <name evidence="1" type="ORF">PIB30_086322</name>
</gene>
<reference evidence="1 2" key="1">
    <citation type="journal article" date="2023" name="Plants (Basel)">
        <title>Bridging the Gap: Combining Genomics and Transcriptomics Approaches to Understand Stylosanthes scabra, an Orphan Legume from the Brazilian Caatinga.</title>
        <authorList>
            <person name="Ferreira-Neto J.R.C."/>
            <person name="da Silva M.D."/>
            <person name="Binneck E."/>
            <person name="de Melo N.F."/>
            <person name="da Silva R.H."/>
            <person name="de Melo A.L.T.M."/>
            <person name="Pandolfi V."/>
            <person name="Bustamante F.O."/>
            <person name="Brasileiro-Vidal A.C."/>
            <person name="Benko-Iseppon A.M."/>
        </authorList>
    </citation>
    <scope>NUCLEOTIDE SEQUENCE [LARGE SCALE GENOMIC DNA]</scope>
    <source>
        <tissue evidence="1">Leaves</tissue>
    </source>
</reference>
<comment type="caution">
    <text evidence="1">The sequence shown here is derived from an EMBL/GenBank/DDBJ whole genome shotgun (WGS) entry which is preliminary data.</text>
</comment>
<protein>
    <submittedName>
        <fullName evidence="1">Uncharacterized protein</fullName>
    </submittedName>
</protein>
<keyword evidence="2" id="KW-1185">Reference proteome</keyword>
<accession>A0ABU6SUM1</accession>
<organism evidence="1 2">
    <name type="scientific">Stylosanthes scabra</name>
    <dbReference type="NCBI Taxonomy" id="79078"/>
    <lineage>
        <taxon>Eukaryota</taxon>
        <taxon>Viridiplantae</taxon>
        <taxon>Streptophyta</taxon>
        <taxon>Embryophyta</taxon>
        <taxon>Tracheophyta</taxon>
        <taxon>Spermatophyta</taxon>
        <taxon>Magnoliopsida</taxon>
        <taxon>eudicotyledons</taxon>
        <taxon>Gunneridae</taxon>
        <taxon>Pentapetalae</taxon>
        <taxon>rosids</taxon>
        <taxon>fabids</taxon>
        <taxon>Fabales</taxon>
        <taxon>Fabaceae</taxon>
        <taxon>Papilionoideae</taxon>
        <taxon>50 kb inversion clade</taxon>
        <taxon>dalbergioids sensu lato</taxon>
        <taxon>Dalbergieae</taxon>
        <taxon>Pterocarpus clade</taxon>
        <taxon>Stylosanthes</taxon>
    </lineage>
</organism>
<name>A0ABU6SUM1_9FABA</name>
<dbReference type="EMBL" id="JASCZI010061890">
    <property type="protein sequence ID" value="MED6139706.1"/>
    <property type="molecule type" value="Genomic_DNA"/>
</dbReference>
<dbReference type="Proteomes" id="UP001341840">
    <property type="component" value="Unassembled WGS sequence"/>
</dbReference>